<keyword evidence="9" id="KW-1185">Reference proteome</keyword>
<evidence type="ECO:0000259" key="7">
    <source>
        <dbReference type="PROSITE" id="PS51900"/>
    </source>
</evidence>
<dbReference type="Gene3D" id="1.10.150.130">
    <property type="match status" value="1"/>
</dbReference>
<dbReference type="PROSITE" id="PS51898">
    <property type="entry name" value="TYR_RECOMBINASE"/>
    <property type="match status" value="1"/>
</dbReference>
<dbReference type="InterPro" id="IPR011010">
    <property type="entry name" value="DNA_brk_join_enz"/>
</dbReference>
<sequence>MKLNKSNVDSIVLTEKGQTIYRDSDLIGFAVRATTKSKVYIVERRSLGKLYRVTLGRTNEITFAEAKKKAQTVLAEISNGMYQKKKEENENNPTLQQAFDLYLKHRKLKALSINTYNHCIGTFLSEWLDKPIFEITKKQVFDKFLKLSEYSESQANLVLKVFGSIWRFAQIHYSSDEDPILKHNPVDVIPAKRGWNKVKPRTRHLDEASIHTYYNAVLNYYTERSLYDDESKNAVRDLVLFIMYTGCRRNEAQTLKWENIDIEKGLFVFKDPKNGDDHTLPMGDHLFEIMKTRYENKVSEYVFPATFSAKNNTHVSGAGGLLEKIGADTGIYISLHDLRRTFATICNNLDYGQYTIKRLLNHRSGARSDVTGSYVQVSVKKLRLAMNDIEAVYQGRLNCFD</sequence>
<evidence type="ECO:0000313" key="8">
    <source>
        <dbReference type="EMBL" id="SDC03087.1"/>
    </source>
</evidence>
<evidence type="ECO:0000259" key="6">
    <source>
        <dbReference type="PROSITE" id="PS51898"/>
    </source>
</evidence>
<reference evidence="9" key="1">
    <citation type="submission" date="2016-09" db="EMBL/GenBank/DDBJ databases">
        <authorList>
            <person name="Varghese N."/>
            <person name="Submissions S."/>
        </authorList>
    </citation>
    <scope>NUCLEOTIDE SEQUENCE [LARGE SCALE GENOMIC DNA]</scope>
    <source>
        <strain evidence="9">ANC 4422</strain>
    </source>
</reference>
<evidence type="ECO:0000256" key="2">
    <source>
        <dbReference type="ARBA" id="ARBA00022908"/>
    </source>
</evidence>
<feature type="domain" description="Core-binding (CB)" evidence="7">
    <location>
        <begin position="93"/>
        <end position="170"/>
    </location>
</feature>
<feature type="domain" description="Tyr recombinase" evidence="6">
    <location>
        <begin position="200"/>
        <end position="387"/>
    </location>
</feature>
<dbReference type="Proteomes" id="UP000242501">
    <property type="component" value="Unassembled WGS sequence"/>
</dbReference>
<dbReference type="Pfam" id="PF13356">
    <property type="entry name" value="Arm-DNA-bind_3"/>
    <property type="match status" value="1"/>
</dbReference>
<dbReference type="GO" id="GO:0015074">
    <property type="term" value="P:DNA integration"/>
    <property type="evidence" value="ECO:0007669"/>
    <property type="project" value="UniProtKB-KW"/>
</dbReference>
<comment type="similarity">
    <text evidence="1">Belongs to the 'phage' integrase family.</text>
</comment>
<protein>
    <submittedName>
        <fullName evidence="8">Site-specific recombinase XerD</fullName>
    </submittedName>
</protein>
<dbReference type="RefSeq" id="WP_092748792.1">
    <property type="nucleotide sequence ID" value="NZ_FMYL01000008.1"/>
</dbReference>
<dbReference type="PROSITE" id="PS51900">
    <property type="entry name" value="CB"/>
    <property type="match status" value="1"/>
</dbReference>
<dbReference type="EMBL" id="FMYL01000008">
    <property type="protein sequence ID" value="SDC03087.1"/>
    <property type="molecule type" value="Genomic_DNA"/>
</dbReference>
<dbReference type="InterPro" id="IPR044068">
    <property type="entry name" value="CB"/>
</dbReference>
<evidence type="ECO:0000313" key="9">
    <source>
        <dbReference type="Proteomes" id="UP000242501"/>
    </source>
</evidence>
<dbReference type="GO" id="GO:0003677">
    <property type="term" value="F:DNA binding"/>
    <property type="evidence" value="ECO:0007669"/>
    <property type="project" value="UniProtKB-UniRule"/>
</dbReference>
<keyword evidence="4" id="KW-0233">DNA recombination</keyword>
<keyword evidence="3 5" id="KW-0238">DNA-binding</keyword>
<dbReference type="PANTHER" id="PTHR30629">
    <property type="entry name" value="PROPHAGE INTEGRASE"/>
    <property type="match status" value="1"/>
</dbReference>
<dbReference type="InterPro" id="IPR002104">
    <property type="entry name" value="Integrase_catalytic"/>
</dbReference>
<keyword evidence="2" id="KW-0229">DNA integration</keyword>
<evidence type="ECO:0000256" key="5">
    <source>
        <dbReference type="PROSITE-ProRule" id="PRU01248"/>
    </source>
</evidence>
<dbReference type="STRING" id="1219383.SAMN05421733_10811"/>
<dbReference type="InterPro" id="IPR025166">
    <property type="entry name" value="Integrase_DNA_bind_dom"/>
</dbReference>
<dbReference type="Gene3D" id="3.30.160.390">
    <property type="entry name" value="Integrase, DNA-binding domain"/>
    <property type="match status" value="1"/>
</dbReference>
<name>A0A1G6I981_9GAMM</name>
<dbReference type="OrthoDB" id="9795573at2"/>
<organism evidence="8 9">
    <name type="scientific">Acinetobacter boissieri</name>
    <dbReference type="NCBI Taxonomy" id="1219383"/>
    <lineage>
        <taxon>Bacteria</taxon>
        <taxon>Pseudomonadati</taxon>
        <taxon>Pseudomonadota</taxon>
        <taxon>Gammaproteobacteria</taxon>
        <taxon>Moraxellales</taxon>
        <taxon>Moraxellaceae</taxon>
        <taxon>Acinetobacter</taxon>
    </lineage>
</organism>
<evidence type="ECO:0000256" key="1">
    <source>
        <dbReference type="ARBA" id="ARBA00008857"/>
    </source>
</evidence>
<dbReference type="InterPro" id="IPR013762">
    <property type="entry name" value="Integrase-like_cat_sf"/>
</dbReference>
<gene>
    <name evidence="8" type="ORF">SAMN05421733_10811</name>
</gene>
<evidence type="ECO:0000256" key="3">
    <source>
        <dbReference type="ARBA" id="ARBA00023125"/>
    </source>
</evidence>
<dbReference type="Pfam" id="PF00589">
    <property type="entry name" value="Phage_integrase"/>
    <property type="match status" value="1"/>
</dbReference>
<dbReference type="AlphaFoldDB" id="A0A1G6I981"/>
<dbReference type="InterPro" id="IPR038488">
    <property type="entry name" value="Integrase_DNA-bd_sf"/>
</dbReference>
<evidence type="ECO:0000256" key="4">
    <source>
        <dbReference type="ARBA" id="ARBA00023172"/>
    </source>
</evidence>
<dbReference type="PANTHER" id="PTHR30629:SF2">
    <property type="entry name" value="PROPHAGE INTEGRASE INTS-RELATED"/>
    <property type="match status" value="1"/>
</dbReference>
<dbReference type="InterPro" id="IPR050808">
    <property type="entry name" value="Phage_Integrase"/>
</dbReference>
<dbReference type="GO" id="GO:0006310">
    <property type="term" value="P:DNA recombination"/>
    <property type="evidence" value="ECO:0007669"/>
    <property type="project" value="UniProtKB-KW"/>
</dbReference>
<dbReference type="InterPro" id="IPR010998">
    <property type="entry name" value="Integrase_recombinase_N"/>
</dbReference>
<dbReference type="Gene3D" id="1.10.443.10">
    <property type="entry name" value="Intergrase catalytic core"/>
    <property type="match status" value="1"/>
</dbReference>
<proteinExistence type="inferred from homology"/>
<dbReference type="SUPFAM" id="SSF56349">
    <property type="entry name" value="DNA breaking-rejoining enzymes"/>
    <property type="match status" value="1"/>
</dbReference>
<accession>A0A1G6I981</accession>